<dbReference type="Pfam" id="PF13561">
    <property type="entry name" value="adh_short_C2"/>
    <property type="match status" value="1"/>
</dbReference>
<evidence type="ECO:0000313" key="2">
    <source>
        <dbReference type="EMBL" id="SHM56249.1"/>
    </source>
</evidence>
<comment type="similarity">
    <text evidence="1">Belongs to the short-chain dehydrogenases/reductases (SDR) family.</text>
</comment>
<dbReference type="PRINTS" id="PR00081">
    <property type="entry name" value="GDHRDH"/>
</dbReference>
<organism evidence="2 3">
    <name type="scientific">Chitinophaga jiangningensis</name>
    <dbReference type="NCBI Taxonomy" id="1419482"/>
    <lineage>
        <taxon>Bacteria</taxon>
        <taxon>Pseudomonadati</taxon>
        <taxon>Bacteroidota</taxon>
        <taxon>Chitinophagia</taxon>
        <taxon>Chitinophagales</taxon>
        <taxon>Chitinophagaceae</taxon>
        <taxon>Chitinophaga</taxon>
    </lineage>
</organism>
<dbReference type="CDD" id="cd05233">
    <property type="entry name" value="SDR_c"/>
    <property type="match status" value="1"/>
</dbReference>
<gene>
    <name evidence="2" type="ORF">SAMN05444266_10914</name>
</gene>
<dbReference type="EMBL" id="FRBL01000009">
    <property type="protein sequence ID" value="SHM56249.1"/>
    <property type="molecule type" value="Genomic_DNA"/>
</dbReference>
<keyword evidence="3" id="KW-1185">Reference proteome</keyword>
<proteinExistence type="inferred from homology"/>
<protein>
    <submittedName>
        <fullName evidence="2">NAD(P)-dependent dehydrogenase, short-chain alcohol dehydrogenase family</fullName>
    </submittedName>
</protein>
<dbReference type="InterPro" id="IPR002347">
    <property type="entry name" value="SDR_fam"/>
</dbReference>
<dbReference type="PANTHER" id="PTHR42879:SF2">
    <property type="entry name" value="3-OXOACYL-[ACYL-CARRIER-PROTEIN] REDUCTASE FABG"/>
    <property type="match status" value="1"/>
</dbReference>
<dbReference type="PANTHER" id="PTHR42879">
    <property type="entry name" value="3-OXOACYL-(ACYL-CARRIER-PROTEIN) REDUCTASE"/>
    <property type="match status" value="1"/>
</dbReference>
<evidence type="ECO:0000256" key="1">
    <source>
        <dbReference type="ARBA" id="ARBA00006484"/>
    </source>
</evidence>
<dbReference type="InterPro" id="IPR050259">
    <property type="entry name" value="SDR"/>
</dbReference>
<dbReference type="NCBIfam" id="NF005559">
    <property type="entry name" value="PRK07231.1"/>
    <property type="match status" value="1"/>
</dbReference>
<accession>A0A1M7JT49</accession>
<dbReference type="PRINTS" id="PR00080">
    <property type="entry name" value="SDRFAMILY"/>
</dbReference>
<reference evidence="2 3" key="1">
    <citation type="submission" date="2016-11" db="EMBL/GenBank/DDBJ databases">
        <authorList>
            <person name="Jaros S."/>
            <person name="Januszkiewicz K."/>
            <person name="Wedrychowicz H."/>
        </authorList>
    </citation>
    <scope>NUCLEOTIDE SEQUENCE [LARGE SCALE GENOMIC DNA]</scope>
    <source>
        <strain evidence="2 3">DSM 27406</strain>
    </source>
</reference>
<dbReference type="InterPro" id="IPR036291">
    <property type="entry name" value="NAD(P)-bd_dom_sf"/>
</dbReference>
<evidence type="ECO:0000313" key="3">
    <source>
        <dbReference type="Proteomes" id="UP000184420"/>
    </source>
</evidence>
<dbReference type="Gene3D" id="3.40.50.720">
    <property type="entry name" value="NAD(P)-binding Rossmann-like Domain"/>
    <property type="match status" value="1"/>
</dbReference>
<sequence length="248" mass="26236">MLLENKVAIVTGASLGIGRAVAIDYAANGARVVLAGRKEGPLQEVVALIKAAGGDAIYVRTDVSVPADCKHLVEATLDHYGRLDIACNNAGILKQPLDTDLFSIEDWQETVNINLNGMFYCMKYEIPAMLAAGGGAIVNMSSVGGKIALPGLAAYVATKHANVGLTITAALEYAERNIRVNAVGPAYIETPLVSTNFPDMWDILNSSQPIGRIGQPEEVAHLVTFLSSHKASFATGGYYPIDGGFMAR</sequence>
<dbReference type="AlphaFoldDB" id="A0A1M7JT49"/>
<dbReference type="RefSeq" id="WP_073085375.1">
    <property type="nucleotide sequence ID" value="NZ_FRBL01000009.1"/>
</dbReference>
<dbReference type="SUPFAM" id="SSF51735">
    <property type="entry name" value="NAD(P)-binding Rossmann-fold domains"/>
    <property type="match status" value="1"/>
</dbReference>
<dbReference type="FunFam" id="3.40.50.720:FF:000084">
    <property type="entry name" value="Short-chain dehydrogenase reductase"/>
    <property type="match status" value="1"/>
</dbReference>
<dbReference type="Proteomes" id="UP000184420">
    <property type="component" value="Unassembled WGS sequence"/>
</dbReference>
<dbReference type="OrthoDB" id="597477at2"/>
<name>A0A1M7JT49_9BACT</name>
<dbReference type="STRING" id="1419482.SAMN05444266_10914"/>